<name>A0A974NNX8_PERPY</name>
<evidence type="ECO:0000313" key="1">
    <source>
        <dbReference type="EMBL" id="QQT01218.1"/>
    </source>
</evidence>
<keyword evidence="2" id="KW-1185">Reference proteome</keyword>
<dbReference type="KEGG" id="ppsr:I6J18_04830"/>
<organism evidence="1 2">
    <name type="scientific">Peribacillus psychrosaccharolyticus</name>
    <name type="common">Bacillus psychrosaccharolyticus</name>
    <dbReference type="NCBI Taxonomy" id="1407"/>
    <lineage>
        <taxon>Bacteria</taxon>
        <taxon>Bacillati</taxon>
        <taxon>Bacillota</taxon>
        <taxon>Bacilli</taxon>
        <taxon>Bacillales</taxon>
        <taxon>Bacillaceae</taxon>
        <taxon>Peribacillus</taxon>
    </lineage>
</organism>
<sequence>MTTRDTIHCHKAFSFFGGMPEEIVYDQDHLITVSENAGFLLKKLSM</sequence>
<gene>
    <name evidence="1" type="ORF">I6J18_04830</name>
</gene>
<reference evidence="1 2" key="1">
    <citation type="submission" date="2021-01" db="EMBL/GenBank/DDBJ databases">
        <title>FDA dAtabase for Regulatory Grade micrObial Sequences (FDA-ARGOS): Supporting development and validation of Infectious Disease Dx tests.</title>
        <authorList>
            <person name="Nelson B."/>
            <person name="Plummer A."/>
            <person name="Tallon L."/>
            <person name="Sadzewicz L."/>
            <person name="Zhao X."/>
            <person name="Boylan J."/>
            <person name="Ott S."/>
            <person name="Bowen H."/>
            <person name="Vavikolanu K."/>
            <person name="Mehta A."/>
            <person name="Aluvathingal J."/>
            <person name="Nadendla S."/>
            <person name="Myers T."/>
            <person name="Yan Y."/>
            <person name="Sichtig H."/>
        </authorList>
    </citation>
    <scope>NUCLEOTIDE SEQUENCE [LARGE SCALE GENOMIC DNA]</scope>
    <source>
        <strain evidence="1 2">FDAARGOS_1161</strain>
    </source>
</reference>
<evidence type="ECO:0000313" key="2">
    <source>
        <dbReference type="Proteomes" id="UP000595254"/>
    </source>
</evidence>
<protein>
    <submittedName>
        <fullName evidence="1">Uncharacterized protein</fullName>
    </submittedName>
</protein>
<proteinExistence type="predicted"/>
<dbReference type="EMBL" id="CP068053">
    <property type="protein sequence ID" value="QQT01218.1"/>
    <property type="molecule type" value="Genomic_DNA"/>
</dbReference>
<dbReference type="AlphaFoldDB" id="A0A974NNX8"/>
<accession>A0A974NNX8</accession>
<dbReference type="Proteomes" id="UP000595254">
    <property type="component" value="Chromosome"/>
</dbReference>